<dbReference type="EMBL" id="JQCP01000002">
    <property type="protein sequence ID" value="KRO02473.1"/>
    <property type="molecule type" value="Genomic_DNA"/>
</dbReference>
<dbReference type="PRINTS" id="PR00081">
    <property type="entry name" value="GDHRDH"/>
</dbReference>
<dbReference type="PANTHER" id="PTHR44169">
    <property type="entry name" value="NADPH-DEPENDENT 1-ACYLDIHYDROXYACETONE PHOSPHATE REDUCTASE"/>
    <property type="match status" value="1"/>
</dbReference>
<dbReference type="InterPro" id="IPR002347">
    <property type="entry name" value="SDR_fam"/>
</dbReference>
<dbReference type="NCBIfam" id="NF004826">
    <property type="entry name" value="PRK06182.1"/>
    <property type="match status" value="1"/>
</dbReference>
<evidence type="ECO:0000313" key="4">
    <source>
        <dbReference type="EMBL" id="KRO02473.1"/>
    </source>
</evidence>
<accession>A0ABR5Q2Q8</accession>
<dbReference type="CDD" id="cd05374">
    <property type="entry name" value="17beta-HSD-like_SDR_c"/>
    <property type="match status" value="1"/>
</dbReference>
<dbReference type="Proteomes" id="UP000051927">
    <property type="component" value="Unassembled WGS sequence"/>
</dbReference>
<gene>
    <name evidence="4" type="ORF">IV60_GL000920</name>
</gene>
<dbReference type="RefSeq" id="WP_003149265.1">
    <property type="nucleotide sequence ID" value="NZ_JQCP01000002.1"/>
</dbReference>
<evidence type="ECO:0000313" key="5">
    <source>
        <dbReference type="Proteomes" id="UP000051927"/>
    </source>
</evidence>
<evidence type="ECO:0000256" key="2">
    <source>
        <dbReference type="ARBA" id="ARBA00023002"/>
    </source>
</evidence>
<dbReference type="Pfam" id="PF00106">
    <property type="entry name" value="adh_short"/>
    <property type="match status" value="1"/>
</dbReference>
<dbReference type="PANTHER" id="PTHR44169:SF6">
    <property type="entry name" value="NADPH-DEPENDENT 1-ACYLDIHYDROXYACETONE PHOSPHATE REDUCTASE"/>
    <property type="match status" value="1"/>
</dbReference>
<protein>
    <submittedName>
        <fullName evidence="4">Short chain dehydrogenase</fullName>
    </submittedName>
</protein>
<comment type="similarity">
    <text evidence="1 3">Belongs to the short-chain dehydrogenases/reductases (SDR) family.</text>
</comment>
<dbReference type="SUPFAM" id="SSF51735">
    <property type="entry name" value="NAD(P)-binding Rossmann-fold domains"/>
    <property type="match status" value="1"/>
</dbReference>
<sequence>MDSKVILITGASGGMGYRAAEALAKQGHIVYGAARRVEKIAPLISCGVHPLRLDVTDANSCTAVVKRVIGEQGRIDVLINNAGYGSFGAIADVTSDEAHHQFEVNVFGLAELTKKVLPYMRIKGCGRIINIGSVGGRLVSYLGGWYHATKYSVEALSDALRMELSDFGIDVVLIEPGFIKTNWPYIAADHLEASSRGGVYEHRAVETARNIRGIYNGPIASRPSVVVKAILKAVNVRRPKPRYLVGAGAHAGVFWHSVLPTRVFDFIIKRMM</sequence>
<reference evidence="4 5" key="1">
    <citation type="journal article" date="2015" name="Genome Announc.">
        <title>Expanding the biotechnology potential of lactobacilli through comparative genomics of 213 strains and associated genera.</title>
        <authorList>
            <person name="Sun Z."/>
            <person name="Harris H.M."/>
            <person name="McCann A."/>
            <person name="Guo C."/>
            <person name="Argimon S."/>
            <person name="Zhang W."/>
            <person name="Yang X."/>
            <person name="Jeffery I.B."/>
            <person name="Cooney J.C."/>
            <person name="Kagawa T.F."/>
            <person name="Liu W."/>
            <person name="Song Y."/>
            <person name="Salvetti E."/>
            <person name="Wrobel A."/>
            <person name="Rasinkangas P."/>
            <person name="Parkhill J."/>
            <person name="Rea M.C."/>
            <person name="O'Sullivan O."/>
            <person name="Ritari J."/>
            <person name="Douillard F.P."/>
            <person name="Paul Ross R."/>
            <person name="Yang R."/>
            <person name="Briner A.E."/>
            <person name="Felis G.E."/>
            <person name="de Vos W.M."/>
            <person name="Barrangou R."/>
            <person name="Klaenhammer T.R."/>
            <person name="Caufield P.W."/>
            <person name="Cui Y."/>
            <person name="Zhang H."/>
            <person name="O'Toole P.W."/>
        </authorList>
    </citation>
    <scope>NUCLEOTIDE SEQUENCE [LARGE SCALE GENOMIC DNA]</scope>
    <source>
        <strain evidence="4 5">DSM 7090</strain>
    </source>
</reference>
<organism evidence="4 5">
    <name type="scientific">Lancefieldella rimae</name>
    <dbReference type="NCBI Taxonomy" id="1383"/>
    <lineage>
        <taxon>Bacteria</taxon>
        <taxon>Bacillati</taxon>
        <taxon>Actinomycetota</taxon>
        <taxon>Coriobacteriia</taxon>
        <taxon>Coriobacteriales</taxon>
        <taxon>Atopobiaceae</taxon>
        <taxon>Lancefieldella</taxon>
    </lineage>
</organism>
<keyword evidence="5" id="KW-1185">Reference proteome</keyword>
<proteinExistence type="inferred from homology"/>
<dbReference type="InterPro" id="IPR036291">
    <property type="entry name" value="NAD(P)-bd_dom_sf"/>
</dbReference>
<comment type="caution">
    <text evidence="4">The sequence shown here is derived from an EMBL/GenBank/DDBJ whole genome shotgun (WGS) entry which is preliminary data.</text>
</comment>
<keyword evidence="2" id="KW-0560">Oxidoreductase</keyword>
<evidence type="ECO:0000256" key="1">
    <source>
        <dbReference type="ARBA" id="ARBA00006484"/>
    </source>
</evidence>
<dbReference type="PRINTS" id="PR00080">
    <property type="entry name" value="SDRFAMILY"/>
</dbReference>
<dbReference type="GeneID" id="84904700"/>
<name>A0ABR5Q2Q8_9ACTN</name>
<dbReference type="Gene3D" id="3.40.50.720">
    <property type="entry name" value="NAD(P)-binding Rossmann-like Domain"/>
    <property type="match status" value="1"/>
</dbReference>
<evidence type="ECO:0000256" key="3">
    <source>
        <dbReference type="RuleBase" id="RU000363"/>
    </source>
</evidence>